<evidence type="ECO:0000256" key="1">
    <source>
        <dbReference type="ARBA" id="ARBA00010617"/>
    </source>
</evidence>
<keyword evidence="3 7" id="KW-0479">Metal-binding</keyword>
<proteinExistence type="inferred from homology"/>
<keyword evidence="5 7" id="KW-0408">Iron</keyword>
<evidence type="ECO:0000313" key="11">
    <source>
        <dbReference type="Proteomes" id="UP000295674"/>
    </source>
</evidence>
<feature type="compositionally biased region" description="Basic residues" evidence="9">
    <location>
        <begin position="438"/>
        <end position="453"/>
    </location>
</feature>
<comment type="similarity">
    <text evidence="1 8">Belongs to the cytochrome P450 family.</text>
</comment>
<evidence type="ECO:0000256" key="7">
    <source>
        <dbReference type="PIRSR" id="PIRSR602401-1"/>
    </source>
</evidence>
<dbReference type="Proteomes" id="UP000295674">
    <property type="component" value="Unassembled WGS sequence"/>
</dbReference>
<dbReference type="InterPro" id="IPR017972">
    <property type="entry name" value="Cyt_P450_CS"/>
</dbReference>
<gene>
    <name evidence="10" type="ORF">E1181_28505</name>
</gene>
<evidence type="ECO:0000256" key="6">
    <source>
        <dbReference type="ARBA" id="ARBA00023033"/>
    </source>
</evidence>
<dbReference type="PANTHER" id="PTHR24291:SF50">
    <property type="entry name" value="BIFUNCTIONAL ALBAFLAVENONE MONOOXYGENASE_TERPENE SYNTHASE"/>
    <property type="match status" value="1"/>
</dbReference>
<dbReference type="InterPro" id="IPR002401">
    <property type="entry name" value="Cyt_P450_E_grp-I"/>
</dbReference>
<feature type="region of interest" description="Disordered" evidence="9">
    <location>
        <begin position="432"/>
        <end position="453"/>
    </location>
</feature>
<dbReference type="InterPro" id="IPR050196">
    <property type="entry name" value="Cytochrome_P450_Monoox"/>
</dbReference>
<comment type="caution">
    <text evidence="10">The sequence shown here is derived from an EMBL/GenBank/DDBJ whole genome shotgun (WGS) entry which is preliminary data.</text>
</comment>
<dbReference type="GO" id="GO:0020037">
    <property type="term" value="F:heme binding"/>
    <property type="evidence" value="ECO:0007669"/>
    <property type="project" value="InterPro"/>
</dbReference>
<dbReference type="GO" id="GO:0005506">
    <property type="term" value="F:iron ion binding"/>
    <property type="evidence" value="ECO:0007669"/>
    <property type="project" value="InterPro"/>
</dbReference>
<keyword evidence="11" id="KW-1185">Reference proteome</keyword>
<evidence type="ECO:0000256" key="9">
    <source>
        <dbReference type="SAM" id="MobiDB-lite"/>
    </source>
</evidence>
<dbReference type="OrthoDB" id="5290182at2"/>
<evidence type="ECO:0000256" key="2">
    <source>
        <dbReference type="ARBA" id="ARBA00022617"/>
    </source>
</evidence>
<accession>A0A4R4V465</accession>
<evidence type="ECO:0000256" key="8">
    <source>
        <dbReference type="RuleBase" id="RU000461"/>
    </source>
</evidence>
<dbReference type="Gene3D" id="1.10.630.10">
    <property type="entry name" value="Cytochrome P450"/>
    <property type="match status" value="1"/>
</dbReference>
<feature type="binding site" description="axial binding residue" evidence="7">
    <location>
        <position position="391"/>
    </location>
    <ligand>
        <name>heme</name>
        <dbReference type="ChEBI" id="CHEBI:30413"/>
    </ligand>
    <ligandPart>
        <name>Fe</name>
        <dbReference type="ChEBI" id="CHEBI:18248"/>
    </ligandPart>
</feature>
<evidence type="ECO:0000256" key="3">
    <source>
        <dbReference type="ARBA" id="ARBA00022723"/>
    </source>
</evidence>
<keyword evidence="6 8" id="KW-0503">Monooxygenase</keyword>
<dbReference type="Pfam" id="PF00067">
    <property type="entry name" value="p450"/>
    <property type="match status" value="1"/>
</dbReference>
<sequence length="453" mass="50515">MNCPFSGSASTLAMYGRTAQLAVKRLDYMQEARKSGALVPMKLGTKDAYLVNDPGLIRQILVTDADKFVKGTIILRTRPYVGDGIISSEGEKHKRNRRLMQPMFNRLSVERYIPKFVEAVAEITSGWSDGATIEADKELTRLATHSLTKAMFSDPGGARELAVVTEEVIDRFIAGIGVRIFLPDLITRLPTPGNKKFEEGRRALRDETWSLIQRRRESGGYYDDIISTMLRDQHPDGTSMTDDEIVDEVVTLMLAGVETVSSVVTAAFSEIDRNPDMAERLHQEVDAVLNGAPVTAENIDDLPFLAAFVTEILRVYAPTWILMRNAVEPVDLGETRINPGNEIIFSPTAVHRDPAFYPDPIRINPDRWLPGEVVQPRDGTWAPFGQGKRKCIGDTFAWYESRVWIASIASRWTLHSTGKPMEMSAAGTYRATKASMITKKRSKARKGKSSPQH</sequence>
<dbReference type="SUPFAM" id="SSF48264">
    <property type="entry name" value="Cytochrome P450"/>
    <property type="match status" value="1"/>
</dbReference>
<dbReference type="PROSITE" id="PS00086">
    <property type="entry name" value="CYTOCHROME_P450"/>
    <property type="match status" value="1"/>
</dbReference>
<dbReference type="InterPro" id="IPR001128">
    <property type="entry name" value="Cyt_P450"/>
</dbReference>
<reference evidence="10 11" key="1">
    <citation type="submission" date="2019-03" db="EMBL/GenBank/DDBJ databases">
        <title>Draft genome sequences of novel Actinobacteria.</title>
        <authorList>
            <person name="Sahin N."/>
            <person name="Ay H."/>
            <person name="Saygin H."/>
        </authorList>
    </citation>
    <scope>NUCLEOTIDE SEQUENCE [LARGE SCALE GENOMIC DNA]</scope>
    <source>
        <strain evidence="10 11">16K309</strain>
    </source>
</reference>
<dbReference type="PANTHER" id="PTHR24291">
    <property type="entry name" value="CYTOCHROME P450 FAMILY 4"/>
    <property type="match status" value="1"/>
</dbReference>
<dbReference type="EMBL" id="SMKS01000087">
    <property type="protein sequence ID" value="TDC99948.1"/>
    <property type="molecule type" value="Genomic_DNA"/>
</dbReference>
<keyword evidence="4 8" id="KW-0560">Oxidoreductase</keyword>
<dbReference type="InterPro" id="IPR036396">
    <property type="entry name" value="Cyt_P450_sf"/>
</dbReference>
<evidence type="ECO:0000256" key="5">
    <source>
        <dbReference type="ARBA" id="ARBA00023004"/>
    </source>
</evidence>
<name>A0A4R4V465_9PSEU</name>
<organism evidence="10 11">
    <name type="scientific">Saccharopolyspora terrae</name>
    <dbReference type="NCBI Taxonomy" id="2530384"/>
    <lineage>
        <taxon>Bacteria</taxon>
        <taxon>Bacillati</taxon>
        <taxon>Actinomycetota</taxon>
        <taxon>Actinomycetes</taxon>
        <taxon>Pseudonocardiales</taxon>
        <taxon>Pseudonocardiaceae</taxon>
        <taxon>Saccharopolyspora</taxon>
    </lineage>
</organism>
<protein>
    <submittedName>
        <fullName evidence="10">Cytochrome P450</fullName>
    </submittedName>
</protein>
<dbReference type="GO" id="GO:0004497">
    <property type="term" value="F:monooxygenase activity"/>
    <property type="evidence" value="ECO:0007669"/>
    <property type="project" value="UniProtKB-KW"/>
</dbReference>
<comment type="cofactor">
    <cofactor evidence="7">
        <name>heme</name>
        <dbReference type="ChEBI" id="CHEBI:30413"/>
    </cofactor>
</comment>
<dbReference type="AlphaFoldDB" id="A0A4R4V465"/>
<dbReference type="PRINTS" id="PR00385">
    <property type="entry name" value="P450"/>
</dbReference>
<evidence type="ECO:0000313" key="10">
    <source>
        <dbReference type="EMBL" id="TDC99948.1"/>
    </source>
</evidence>
<dbReference type="GO" id="GO:0016705">
    <property type="term" value="F:oxidoreductase activity, acting on paired donors, with incorporation or reduction of molecular oxygen"/>
    <property type="evidence" value="ECO:0007669"/>
    <property type="project" value="InterPro"/>
</dbReference>
<dbReference type="PRINTS" id="PR00463">
    <property type="entry name" value="EP450I"/>
</dbReference>
<keyword evidence="2 7" id="KW-0349">Heme</keyword>
<evidence type="ECO:0000256" key="4">
    <source>
        <dbReference type="ARBA" id="ARBA00023002"/>
    </source>
</evidence>